<feature type="transmembrane region" description="Helical" evidence="1">
    <location>
        <begin position="50"/>
        <end position="73"/>
    </location>
</feature>
<keyword evidence="1" id="KW-0472">Membrane</keyword>
<name>A0ABV8FJE7_9ACTN</name>
<evidence type="ECO:0000313" key="3">
    <source>
        <dbReference type="Proteomes" id="UP001595847"/>
    </source>
</evidence>
<keyword evidence="3" id="KW-1185">Reference proteome</keyword>
<feature type="transmembrane region" description="Helical" evidence="1">
    <location>
        <begin position="85"/>
        <end position="107"/>
    </location>
</feature>
<feature type="transmembrane region" description="Helical" evidence="1">
    <location>
        <begin position="113"/>
        <end position="132"/>
    </location>
</feature>
<comment type="caution">
    <text evidence="2">The sequence shown here is derived from an EMBL/GenBank/DDBJ whole genome shotgun (WGS) entry which is preliminary data.</text>
</comment>
<evidence type="ECO:0000256" key="1">
    <source>
        <dbReference type="SAM" id="Phobius"/>
    </source>
</evidence>
<reference evidence="3" key="1">
    <citation type="journal article" date="2019" name="Int. J. Syst. Evol. Microbiol.">
        <title>The Global Catalogue of Microorganisms (GCM) 10K type strain sequencing project: providing services to taxonomists for standard genome sequencing and annotation.</title>
        <authorList>
            <consortium name="The Broad Institute Genomics Platform"/>
            <consortium name="The Broad Institute Genome Sequencing Center for Infectious Disease"/>
            <person name="Wu L."/>
            <person name="Ma J."/>
        </authorList>
    </citation>
    <scope>NUCLEOTIDE SEQUENCE [LARGE SCALE GENOMIC DNA]</scope>
    <source>
        <strain evidence="3">TBRC 1826</strain>
    </source>
</reference>
<dbReference type="EMBL" id="JBHSBH010000003">
    <property type="protein sequence ID" value="MFC3994908.1"/>
    <property type="molecule type" value="Genomic_DNA"/>
</dbReference>
<protein>
    <submittedName>
        <fullName evidence="2">Uncharacterized protein</fullName>
    </submittedName>
</protein>
<proteinExistence type="predicted"/>
<gene>
    <name evidence="2" type="ORF">ACFOVU_03220</name>
</gene>
<dbReference type="Proteomes" id="UP001595847">
    <property type="component" value="Unassembled WGS sequence"/>
</dbReference>
<keyword evidence="1" id="KW-1133">Transmembrane helix</keyword>
<dbReference type="RefSeq" id="WP_378529753.1">
    <property type="nucleotide sequence ID" value="NZ_JBHSBH010000003.1"/>
</dbReference>
<evidence type="ECO:0000313" key="2">
    <source>
        <dbReference type="EMBL" id="MFC3994908.1"/>
    </source>
</evidence>
<accession>A0ABV8FJE7</accession>
<sequence length="136" mass="13294">MRRAGWVAAIVAGSWVVTLAGYLLTGMAAGDLAPRIPGEEPPSAGAVQTAGVVALLGMVAVVAAAVWLGALLARDSAGMERRGAAVTAATGPLAAVAVTLLLSAILAVPAGTIAVHAGCAIAATGAALYATLRRKR</sequence>
<feature type="transmembrane region" description="Helical" evidence="1">
    <location>
        <begin position="7"/>
        <end position="30"/>
    </location>
</feature>
<keyword evidence="1" id="KW-0812">Transmembrane</keyword>
<organism evidence="2 3">
    <name type="scientific">Nocardiopsis sediminis</name>
    <dbReference type="NCBI Taxonomy" id="1778267"/>
    <lineage>
        <taxon>Bacteria</taxon>
        <taxon>Bacillati</taxon>
        <taxon>Actinomycetota</taxon>
        <taxon>Actinomycetes</taxon>
        <taxon>Streptosporangiales</taxon>
        <taxon>Nocardiopsidaceae</taxon>
        <taxon>Nocardiopsis</taxon>
    </lineage>
</organism>